<dbReference type="Gene3D" id="1.10.288.10">
    <property type="entry name" value="Cobalamin-dependent Methionine Synthase, domain 2"/>
    <property type="match status" value="1"/>
</dbReference>
<dbReference type="GO" id="GO:0031419">
    <property type="term" value="F:cobalamin binding"/>
    <property type="evidence" value="ECO:0007669"/>
    <property type="project" value="UniProtKB-UniRule"/>
</dbReference>
<keyword evidence="10 21" id="KW-0846">Cobalamin</keyword>
<dbReference type="EMBL" id="CP025746">
    <property type="protein sequence ID" value="QAA35069.1"/>
    <property type="molecule type" value="Genomic_DNA"/>
</dbReference>
<evidence type="ECO:0000256" key="7">
    <source>
        <dbReference type="ARBA" id="ARBA00013998"/>
    </source>
</evidence>
<accession>A0A410E153</accession>
<evidence type="ECO:0000256" key="22">
    <source>
        <dbReference type="PIRSR" id="PIRSR000381-1"/>
    </source>
</evidence>
<comment type="similarity">
    <text evidence="5">Belongs to the vitamin-B12 dependent methionine synthase family.</text>
</comment>
<dbReference type="Gene3D" id="3.40.50.280">
    <property type="entry name" value="Cobalamin-binding domain"/>
    <property type="match status" value="1"/>
</dbReference>
<evidence type="ECO:0000313" key="30">
    <source>
        <dbReference type="EMBL" id="QAA35069.1"/>
    </source>
</evidence>
<dbReference type="InterPro" id="IPR006158">
    <property type="entry name" value="Cobalamin-bd"/>
</dbReference>
<feature type="binding site" evidence="23">
    <location>
        <position position="860"/>
    </location>
    <ligand>
        <name>methylcob(III)alamin</name>
        <dbReference type="ChEBI" id="CHEBI:28115"/>
    </ligand>
</feature>
<evidence type="ECO:0000259" key="29">
    <source>
        <dbReference type="PROSITE" id="PS51337"/>
    </source>
</evidence>
<dbReference type="OrthoDB" id="9803687at2"/>
<comment type="cofactor">
    <cofactor evidence="2 21 24">
        <name>Zn(2+)</name>
        <dbReference type="ChEBI" id="CHEBI:29105"/>
    </cofactor>
</comment>
<dbReference type="GO" id="GO:0008270">
    <property type="term" value="F:zinc ion binding"/>
    <property type="evidence" value="ECO:0007669"/>
    <property type="project" value="UniProtKB-UniRule"/>
</dbReference>
<dbReference type="InterPro" id="IPR003726">
    <property type="entry name" value="HCY_dom"/>
</dbReference>
<feature type="binding site" evidence="23">
    <location>
        <position position="943"/>
    </location>
    <ligand>
        <name>S-adenosyl-L-methionine</name>
        <dbReference type="ChEBI" id="CHEBI:59789"/>
    </ligand>
</feature>
<dbReference type="SUPFAM" id="SSF82282">
    <property type="entry name" value="Homocysteine S-methyltransferase"/>
    <property type="match status" value="1"/>
</dbReference>
<keyword evidence="8 21" id="KW-0489">Methyltransferase</keyword>
<dbReference type="InterPro" id="IPR036594">
    <property type="entry name" value="Meth_synthase_dom"/>
</dbReference>
<feature type="binding site" evidence="23">
    <location>
        <position position="1129"/>
    </location>
    <ligand>
        <name>S-adenosyl-L-methionine</name>
        <dbReference type="ChEBI" id="CHEBI:59789"/>
    </ligand>
</feature>
<dbReference type="InterPro" id="IPR011005">
    <property type="entry name" value="Dihydropteroate_synth-like_sf"/>
</dbReference>
<feature type="binding site" evidence="23">
    <location>
        <begin position="1184"/>
        <end position="1185"/>
    </location>
    <ligand>
        <name>S-adenosyl-L-methionine</name>
        <dbReference type="ChEBI" id="CHEBI:59789"/>
    </ligand>
</feature>
<feature type="domain" description="B12-binding" evidence="28">
    <location>
        <begin position="746"/>
        <end position="881"/>
    </location>
</feature>
<dbReference type="Pfam" id="PF02607">
    <property type="entry name" value="B12-binding_2"/>
    <property type="match status" value="1"/>
</dbReference>
<dbReference type="Gene3D" id="3.20.20.330">
    <property type="entry name" value="Homocysteine-binding-like domain"/>
    <property type="match status" value="1"/>
</dbReference>
<organism evidence="30 31">
    <name type="scientific">Clostridium manihotivorum</name>
    <dbReference type="NCBI Taxonomy" id="2320868"/>
    <lineage>
        <taxon>Bacteria</taxon>
        <taxon>Bacillati</taxon>
        <taxon>Bacillota</taxon>
        <taxon>Clostridia</taxon>
        <taxon>Eubacteriales</taxon>
        <taxon>Clostridiaceae</taxon>
        <taxon>Clostridium</taxon>
    </lineage>
</organism>
<evidence type="ECO:0000259" key="25">
    <source>
        <dbReference type="PROSITE" id="PS50970"/>
    </source>
</evidence>
<dbReference type="InterPro" id="IPR050554">
    <property type="entry name" value="Met_Synthase/Corrinoid"/>
</dbReference>
<dbReference type="NCBIfam" id="NF007024">
    <property type="entry name" value="PRK09490.1"/>
    <property type="match status" value="1"/>
</dbReference>
<dbReference type="Pfam" id="PF02965">
    <property type="entry name" value="Met_synt_B12"/>
    <property type="match status" value="1"/>
</dbReference>
<evidence type="ECO:0000256" key="2">
    <source>
        <dbReference type="ARBA" id="ARBA00001947"/>
    </source>
</evidence>
<dbReference type="SMART" id="SM01018">
    <property type="entry name" value="B12-binding_2"/>
    <property type="match status" value="1"/>
</dbReference>
<dbReference type="PROSITE" id="PS51337">
    <property type="entry name" value="B12_BINDING_NTER"/>
    <property type="match status" value="1"/>
</dbReference>
<evidence type="ECO:0000256" key="4">
    <source>
        <dbReference type="ARBA" id="ARBA00005178"/>
    </source>
</evidence>
<dbReference type="EC" id="2.1.1.13" evidence="6 20"/>
<dbReference type="GO" id="GO:0005829">
    <property type="term" value="C:cytosol"/>
    <property type="evidence" value="ECO:0007669"/>
    <property type="project" value="TreeGrafter"/>
</dbReference>
<evidence type="ECO:0000256" key="18">
    <source>
        <dbReference type="ARBA" id="ARBA00025552"/>
    </source>
</evidence>
<evidence type="ECO:0000256" key="13">
    <source>
        <dbReference type="ARBA" id="ARBA00022723"/>
    </source>
</evidence>
<keyword evidence="13 21" id="KW-0479">Metal-binding</keyword>
<dbReference type="PROSITE" id="PS51332">
    <property type="entry name" value="B12_BINDING"/>
    <property type="match status" value="1"/>
</dbReference>
<evidence type="ECO:0000256" key="23">
    <source>
        <dbReference type="PIRSR" id="PIRSR000381-2"/>
    </source>
</evidence>
<proteinExistence type="inferred from homology"/>
<dbReference type="FunFam" id="3.40.50.280:FF:000001">
    <property type="entry name" value="Methionine synthase"/>
    <property type="match status" value="1"/>
</dbReference>
<feature type="binding site" evidence="22 24">
    <location>
        <position position="311"/>
    </location>
    <ligand>
        <name>Zn(2+)</name>
        <dbReference type="ChEBI" id="CHEBI:29105"/>
    </ligand>
</feature>
<feature type="domain" description="Hcy-binding" evidence="25">
    <location>
        <begin position="8"/>
        <end position="326"/>
    </location>
</feature>
<feature type="binding site" evidence="22 24">
    <location>
        <position position="312"/>
    </location>
    <ligand>
        <name>Zn(2+)</name>
        <dbReference type="ChEBI" id="CHEBI:29105"/>
    </ligand>
</feature>
<comment type="catalytic activity">
    <reaction evidence="1 21">
        <text>(6S)-5-methyl-5,6,7,8-tetrahydrofolate + L-homocysteine = (6S)-5,6,7,8-tetrahydrofolate + L-methionine</text>
        <dbReference type="Rhea" id="RHEA:11172"/>
        <dbReference type="ChEBI" id="CHEBI:18608"/>
        <dbReference type="ChEBI" id="CHEBI:57453"/>
        <dbReference type="ChEBI" id="CHEBI:57844"/>
        <dbReference type="ChEBI" id="CHEBI:58199"/>
        <dbReference type="EC" id="2.1.1.13"/>
    </reaction>
</comment>
<dbReference type="PROSITE" id="PS50974">
    <property type="entry name" value="ADOMET_ACTIVATION"/>
    <property type="match status" value="1"/>
</dbReference>
<dbReference type="Pfam" id="PF00809">
    <property type="entry name" value="Pterin_bind"/>
    <property type="match status" value="1"/>
</dbReference>
<keyword evidence="14" id="KW-0677">Repeat</keyword>
<evidence type="ECO:0000256" key="16">
    <source>
        <dbReference type="ARBA" id="ARBA00023167"/>
    </source>
</evidence>
<evidence type="ECO:0000259" key="26">
    <source>
        <dbReference type="PROSITE" id="PS50972"/>
    </source>
</evidence>
<evidence type="ECO:0000256" key="5">
    <source>
        <dbReference type="ARBA" id="ARBA00010398"/>
    </source>
</evidence>
<evidence type="ECO:0000256" key="20">
    <source>
        <dbReference type="NCBIfam" id="TIGR02082"/>
    </source>
</evidence>
<feature type="domain" description="Pterin-binding" evidence="26">
    <location>
        <begin position="357"/>
        <end position="618"/>
    </location>
</feature>
<dbReference type="Pfam" id="PF02574">
    <property type="entry name" value="S-methyl_trans"/>
    <property type="match status" value="1"/>
</dbReference>
<evidence type="ECO:0000259" key="28">
    <source>
        <dbReference type="PROSITE" id="PS51332"/>
    </source>
</evidence>
<name>A0A410E153_9CLOT</name>
<sequence length="1223" mass="137888">MRGQLFKNNKFIESLQEKILVLDGAMGTMIQSYKLKEEDFRGTLFKDAAIEQKGNNDILVLTQPEIIKSIHKAYLEAGADVIETNTFNSNIISQEDYGQQELVYDLNYSGAKIAREVADSLSTETSLKFVAGSIGPTNKTLSMSPDVENPSFRSVTFEQVVESYKVQIEGLMDGGVDVLLIETIFDHLNARAALVAAESVFSEKNKQVPIMLSGTINDRGGRLLSGQTLEAFTASMRSDYVISIGLNCSFGAKELIPFVKELAKKEALYVSLYPNAGLPNILGEYDETPEITCSYLKELFEDKCLNIVGGCCGTTPEHIKAISSLAKRYSPRILPIVDKVSTYAGLELLEAREENNFINIGERLNVAGSAKFARLIREKRYDEALVIAREQVENGAQVLDINFDDGLLDGKEEMSHFLRLLAAEPEIACKPVMIDSSRWEVITEGLKSIGGKCIVNSISLKEGEEEFIRRASIIKNFGAAAVIMAFDEKGQADNFDRKIQICKRAYDILTEKVGFPAEDIIFDPNILAIATGIDEHDNYALDFINATKWIKENLPYTKVSGGVSNLSFSFRGNNFVREMMHSVFLYHAIKAGMDMGIVNPGMIRIYDDIPKDALELVEDVVLNKRNGAKEELLEFADKHRNSEEKQDEKIKLWRSDAVEKRLSYSIVKGISEYLEEDLEEARSISQKALNIIEGPLMDGMKIVGDLFGDGKMFLPQVVKSARVMKKAVEILLPYIRQDNSEAQSKAGKILLATVKGDVHDIGKNIVGVVLGCNNFEIIDLGVMVPCEEILRVAKEEKVDAIGLSGLITPSLEEMAHVAEEMEKQGFDIPLLIGGATTSKIHTALKIAPNYSNGVIYGGDASKTVEIMKELMKDKATYLENINNEYKDIRDNYKQLVTTENIPLEEARNNKFRINWDKETIDVPEFLGVKEVSYTVKELREYIDWTFFFIAWEMKKTYPEILEDKLYGEEAKKLFEEANNMLDELEENNKIYPRGVFGIFKCNAIGDDVVLYDEAGKEVETFNFLRQQKKLKEERYMCLSDFIAPKESGKTDYIGSFLVTAGTEVYKYEEELKKDGEDFKAIMLKLLCDRLAEAAAEKLHEDIRKVYWGYDKQENITKKELFQAKYRGIRPAFGYPSLKDQKQIEKAFKILKATDRTGAKLTESYMMDPVASVCGLYFGSKHSKYFDSFKFSKDQIVDYCSRINEPINSVEKRLNNYLHGKYSE</sequence>
<dbReference type="Gene3D" id="1.10.1240.10">
    <property type="entry name" value="Methionine synthase domain"/>
    <property type="match status" value="1"/>
</dbReference>
<dbReference type="InterPro" id="IPR036724">
    <property type="entry name" value="Cobalamin-bd_sf"/>
</dbReference>
<dbReference type="InterPro" id="IPR000489">
    <property type="entry name" value="Pterin-binding_dom"/>
</dbReference>
<keyword evidence="17 21" id="KW-0170">Cobalt</keyword>
<dbReference type="GO" id="GO:0032259">
    <property type="term" value="P:methylation"/>
    <property type="evidence" value="ECO:0007669"/>
    <property type="project" value="UniProtKB-KW"/>
</dbReference>
<keyword evidence="12 21" id="KW-0949">S-adenosyl-L-methionine</keyword>
<dbReference type="PANTHER" id="PTHR45833:SF1">
    <property type="entry name" value="METHIONINE SYNTHASE"/>
    <property type="match status" value="1"/>
</dbReference>
<comment type="cofactor">
    <cofactor evidence="3 21 22">
        <name>methylcob(III)alamin</name>
        <dbReference type="ChEBI" id="CHEBI:28115"/>
    </cofactor>
</comment>
<evidence type="ECO:0000256" key="11">
    <source>
        <dbReference type="ARBA" id="ARBA00022679"/>
    </source>
</evidence>
<dbReference type="FunFam" id="1.10.1240.10:FF:000001">
    <property type="entry name" value="Methionine synthase"/>
    <property type="match status" value="1"/>
</dbReference>
<dbReference type="UniPathway" id="UPA00051">
    <property type="reaction ID" value="UER00081"/>
</dbReference>
<dbReference type="SUPFAM" id="SSF56507">
    <property type="entry name" value="Methionine synthase activation domain-like"/>
    <property type="match status" value="1"/>
</dbReference>
<dbReference type="PANTHER" id="PTHR45833">
    <property type="entry name" value="METHIONINE SYNTHASE"/>
    <property type="match status" value="1"/>
</dbReference>
<evidence type="ECO:0000256" key="24">
    <source>
        <dbReference type="PROSITE-ProRule" id="PRU00333"/>
    </source>
</evidence>
<evidence type="ECO:0000256" key="19">
    <source>
        <dbReference type="ARBA" id="ARBA00031040"/>
    </source>
</evidence>
<dbReference type="Pfam" id="PF02310">
    <property type="entry name" value="B12-binding"/>
    <property type="match status" value="1"/>
</dbReference>
<dbReference type="RefSeq" id="WP_128215762.1">
    <property type="nucleotide sequence ID" value="NZ_CP025746.1"/>
</dbReference>
<evidence type="ECO:0000259" key="27">
    <source>
        <dbReference type="PROSITE" id="PS50974"/>
    </source>
</evidence>
<feature type="binding site" evidence="23">
    <location>
        <position position="693"/>
    </location>
    <ligand>
        <name>methylcob(III)alamin</name>
        <dbReference type="ChEBI" id="CHEBI:28115"/>
    </ligand>
</feature>
<comment type="function">
    <text evidence="18 21">Catalyzes the transfer of a methyl group from methyl-cobalamin to homocysteine, yielding enzyme-bound cob(I)alamin and methionine. Subsequently, remethylates the cofactor using methyltetrahydrofolate.</text>
</comment>
<evidence type="ECO:0000256" key="9">
    <source>
        <dbReference type="ARBA" id="ARBA00022605"/>
    </source>
</evidence>
<feature type="binding site" description="axial binding residue" evidence="22">
    <location>
        <position position="759"/>
    </location>
    <ligand>
        <name>methylcob(III)alamin</name>
        <dbReference type="ChEBI" id="CHEBI:28115"/>
    </ligand>
    <ligandPart>
        <name>Co</name>
        <dbReference type="ChEBI" id="CHEBI:27638"/>
    </ligandPart>
</feature>
<dbReference type="AlphaFoldDB" id="A0A410E153"/>
<dbReference type="CDD" id="cd00740">
    <property type="entry name" value="MeTr"/>
    <property type="match status" value="1"/>
</dbReference>
<feature type="binding site" evidence="23">
    <location>
        <position position="804"/>
    </location>
    <ligand>
        <name>methylcob(III)alamin</name>
        <dbReference type="ChEBI" id="CHEBI:28115"/>
    </ligand>
</feature>
<evidence type="ECO:0000256" key="8">
    <source>
        <dbReference type="ARBA" id="ARBA00022603"/>
    </source>
</evidence>
<comment type="domain">
    <text evidence="21">Modular enzyme with four functionally distinct domains. The isolated Hcy-binding domain catalyzes methyl transfer from free methylcobalamin to homocysteine. The Hcy-binding domain in association with the pterin-binding domain catalyzes the methylation of cob(I)alamin by methyltetrahydrofolate and the methylation of homocysteine. The B12-binding domain binds the cofactor. The AdoMet activation domain binds S-adenosyl-L-methionine. Under aerobic conditions cob(I)alamin can be converted to inactive cob(II)alamin. Reductive methylation by S-adenosyl-L-methionine and flavodoxin regenerates methylcobalamin.</text>
</comment>
<keyword evidence="11 21" id="KW-0808">Transferase</keyword>
<feature type="binding site" evidence="23">
    <location>
        <begin position="756"/>
        <end position="760"/>
    </location>
    <ligand>
        <name>methylcob(III)alamin</name>
        <dbReference type="ChEBI" id="CHEBI:28115"/>
    </ligand>
</feature>
<evidence type="ECO:0000313" key="31">
    <source>
        <dbReference type="Proteomes" id="UP000286268"/>
    </source>
</evidence>
<dbReference type="PIRSF" id="PIRSF000381">
    <property type="entry name" value="MetH"/>
    <property type="match status" value="1"/>
</dbReference>
<feature type="domain" description="AdoMet activation" evidence="27">
    <location>
        <begin position="894"/>
        <end position="1222"/>
    </location>
</feature>
<feature type="binding site" evidence="23">
    <location>
        <position position="808"/>
    </location>
    <ligand>
        <name>methylcob(III)alamin</name>
        <dbReference type="ChEBI" id="CHEBI:28115"/>
    </ligand>
</feature>
<keyword evidence="9 21" id="KW-0028">Amino-acid biosynthesis</keyword>
<protein>
    <recommendedName>
        <fullName evidence="7 20">Methionine synthase</fullName>
        <ecNumber evidence="6 20">2.1.1.13</ecNumber>
    </recommendedName>
    <alternativeName>
        <fullName evidence="19 21">5-methyltetrahydrofolate--homocysteine methyltransferase</fullName>
    </alternativeName>
</protein>
<keyword evidence="31" id="KW-1185">Reference proteome</keyword>
<dbReference type="InterPro" id="IPR011822">
    <property type="entry name" value="MetH"/>
</dbReference>
<dbReference type="InterPro" id="IPR036589">
    <property type="entry name" value="HCY_dom_sf"/>
</dbReference>
<dbReference type="GO" id="GO:0050667">
    <property type="term" value="P:homocysteine metabolic process"/>
    <property type="evidence" value="ECO:0007669"/>
    <property type="project" value="TreeGrafter"/>
</dbReference>
<dbReference type="SUPFAM" id="SSF51717">
    <property type="entry name" value="Dihydropteroate synthetase-like"/>
    <property type="match status" value="1"/>
</dbReference>
<evidence type="ECO:0000256" key="1">
    <source>
        <dbReference type="ARBA" id="ARBA00001700"/>
    </source>
</evidence>
<dbReference type="PROSITE" id="PS50972">
    <property type="entry name" value="PTERIN_BINDING"/>
    <property type="match status" value="1"/>
</dbReference>
<dbReference type="Gene3D" id="3.20.20.20">
    <property type="entry name" value="Dihydropteroate synthase-like"/>
    <property type="match status" value="1"/>
</dbReference>
<gene>
    <name evidence="30" type="ORF">C1I91_27390</name>
</gene>
<dbReference type="GO" id="GO:0008705">
    <property type="term" value="F:methionine synthase activity"/>
    <property type="evidence" value="ECO:0007669"/>
    <property type="project" value="UniProtKB-UniRule"/>
</dbReference>
<dbReference type="FunFam" id="3.20.20.330:FF:000001">
    <property type="entry name" value="Methionine synthase"/>
    <property type="match status" value="1"/>
</dbReference>
<dbReference type="GO" id="GO:0046653">
    <property type="term" value="P:tetrahydrofolate metabolic process"/>
    <property type="evidence" value="ECO:0007669"/>
    <property type="project" value="TreeGrafter"/>
</dbReference>
<evidence type="ECO:0000256" key="6">
    <source>
        <dbReference type="ARBA" id="ARBA00012032"/>
    </source>
</evidence>
<dbReference type="Proteomes" id="UP000286268">
    <property type="component" value="Chromosome"/>
</dbReference>
<keyword evidence="16 21" id="KW-0486">Methionine biosynthesis</keyword>
<feature type="binding site" evidence="22 24">
    <location>
        <position position="248"/>
    </location>
    <ligand>
        <name>Zn(2+)</name>
        <dbReference type="ChEBI" id="CHEBI:29105"/>
    </ligand>
</feature>
<dbReference type="InterPro" id="IPR037010">
    <property type="entry name" value="VitB12-dep_Met_synth_activ_sf"/>
</dbReference>
<dbReference type="NCBIfam" id="TIGR02082">
    <property type="entry name" value="metH"/>
    <property type="match status" value="1"/>
</dbReference>
<dbReference type="InterPro" id="IPR033706">
    <property type="entry name" value="Met_synthase_B12-bd"/>
</dbReference>
<keyword evidence="15 21" id="KW-0862">Zinc</keyword>
<dbReference type="PROSITE" id="PS50970">
    <property type="entry name" value="HCY"/>
    <property type="match status" value="1"/>
</dbReference>
<dbReference type="Gene3D" id="3.10.196.10">
    <property type="entry name" value="Vitamin B12-dependent methionine synthase, activation domain"/>
    <property type="match status" value="1"/>
</dbReference>
<evidence type="ECO:0000256" key="17">
    <source>
        <dbReference type="ARBA" id="ARBA00023285"/>
    </source>
</evidence>
<feature type="domain" description="B12-binding N-terminal" evidence="29">
    <location>
        <begin position="649"/>
        <end position="743"/>
    </location>
</feature>
<evidence type="ECO:0000256" key="3">
    <source>
        <dbReference type="ARBA" id="ARBA00001956"/>
    </source>
</evidence>
<dbReference type="InterPro" id="IPR003759">
    <property type="entry name" value="Cbl-bd_cap"/>
</dbReference>
<reference evidence="30 31" key="1">
    <citation type="submission" date="2018-01" db="EMBL/GenBank/DDBJ databases">
        <title>Genome Sequencing and Assembly of Anaerobacter polyendosporus strain CT4.</title>
        <authorList>
            <person name="Tachaapaikoon C."/>
            <person name="Sutheeworapong S."/>
            <person name="Jenjaroenpun P."/>
            <person name="Wongsurawat T."/>
            <person name="Nookeaw I."/>
            <person name="Cheawchanlertfa P."/>
            <person name="Kosugi A."/>
            <person name="Cheevadhanarak S."/>
            <person name="Ratanakhanokchai K."/>
        </authorList>
    </citation>
    <scope>NUCLEOTIDE SEQUENCE [LARGE SCALE GENOMIC DNA]</scope>
    <source>
        <strain evidence="30 31">CT4</strain>
    </source>
</reference>
<dbReference type="FunFam" id="3.20.20.20:FF:000002">
    <property type="entry name" value="Methionine synthase"/>
    <property type="match status" value="1"/>
</dbReference>
<dbReference type="SUPFAM" id="SSF52242">
    <property type="entry name" value="Cobalamin (vitamin B12)-binding domain"/>
    <property type="match status" value="1"/>
</dbReference>
<evidence type="ECO:0000256" key="21">
    <source>
        <dbReference type="PIRNR" id="PIRNR000381"/>
    </source>
</evidence>
<evidence type="ECO:0000256" key="12">
    <source>
        <dbReference type="ARBA" id="ARBA00022691"/>
    </source>
</evidence>
<dbReference type="CDD" id="cd02069">
    <property type="entry name" value="methionine_synthase_B12_BD"/>
    <property type="match status" value="1"/>
</dbReference>
<evidence type="ECO:0000256" key="10">
    <source>
        <dbReference type="ARBA" id="ARBA00022628"/>
    </source>
</evidence>
<dbReference type="SUPFAM" id="SSF47644">
    <property type="entry name" value="Methionine synthase domain"/>
    <property type="match status" value="1"/>
</dbReference>
<evidence type="ECO:0000256" key="15">
    <source>
        <dbReference type="ARBA" id="ARBA00022833"/>
    </source>
</evidence>
<comment type="pathway">
    <text evidence="4 21">Amino-acid biosynthesis; L-methionine biosynthesis via de novo pathway; L-methionine from L-homocysteine (MetH route): step 1/1.</text>
</comment>
<evidence type="ECO:0000256" key="14">
    <source>
        <dbReference type="ARBA" id="ARBA00022737"/>
    </source>
</evidence>
<dbReference type="InterPro" id="IPR004223">
    <property type="entry name" value="VitB12-dep_Met_synth_activ_dom"/>
</dbReference>
<dbReference type="KEGG" id="cmah:C1I91_27390"/>